<proteinExistence type="predicted"/>
<sequence length="178" mass="19016">MSLQISQVPTTPFKDQKPGTSGLRKKVSVFQQPNYTENFLQALFDSVPEGSANATIVVGGDGRYYNNHIVQLIAKIGAANGVKKLIIGQNGILSTPAASNIIRTYESGITGGIILTASHNPGGPKNDAGIKYNLANGGPAPEPVTNKMFENSLKLTNYKIINDLPEVDLSKIDVEIHL</sequence>
<dbReference type="EMBL" id="BSXS01004893">
    <property type="protein sequence ID" value="GME83654.1"/>
    <property type="molecule type" value="Genomic_DNA"/>
</dbReference>
<evidence type="ECO:0000313" key="2">
    <source>
        <dbReference type="Proteomes" id="UP001165064"/>
    </source>
</evidence>
<accession>A0ACB5T917</accession>
<dbReference type="Proteomes" id="UP001165064">
    <property type="component" value="Unassembled WGS sequence"/>
</dbReference>
<reference evidence="1" key="1">
    <citation type="submission" date="2023-04" db="EMBL/GenBank/DDBJ databases">
        <title>Ambrosiozyma monospora NBRC 10751.</title>
        <authorList>
            <person name="Ichikawa N."/>
            <person name="Sato H."/>
            <person name="Tonouchi N."/>
        </authorList>
    </citation>
    <scope>NUCLEOTIDE SEQUENCE</scope>
    <source>
        <strain evidence="1">NBRC 10751</strain>
    </source>
</reference>
<organism evidence="1 2">
    <name type="scientific">Ambrosiozyma monospora</name>
    <name type="common">Yeast</name>
    <name type="synonym">Endomycopsis monosporus</name>
    <dbReference type="NCBI Taxonomy" id="43982"/>
    <lineage>
        <taxon>Eukaryota</taxon>
        <taxon>Fungi</taxon>
        <taxon>Dikarya</taxon>
        <taxon>Ascomycota</taxon>
        <taxon>Saccharomycotina</taxon>
        <taxon>Pichiomycetes</taxon>
        <taxon>Pichiales</taxon>
        <taxon>Pichiaceae</taxon>
        <taxon>Ambrosiozyma</taxon>
    </lineage>
</organism>
<protein>
    <submittedName>
        <fullName evidence="1">Unnamed protein product</fullName>
    </submittedName>
</protein>
<keyword evidence="2" id="KW-1185">Reference proteome</keyword>
<comment type="caution">
    <text evidence="1">The sequence shown here is derived from an EMBL/GenBank/DDBJ whole genome shotgun (WGS) entry which is preliminary data.</text>
</comment>
<name>A0ACB5T917_AMBMO</name>
<gene>
    <name evidence="1" type="ORF">Amon02_000631100</name>
</gene>
<evidence type="ECO:0000313" key="1">
    <source>
        <dbReference type="EMBL" id="GME83654.1"/>
    </source>
</evidence>